<proteinExistence type="predicted"/>
<dbReference type="Proteomes" id="UP001341840">
    <property type="component" value="Unassembled WGS sequence"/>
</dbReference>
<evidence type="ECO:0000313" key="2">
    <source>
        <dbReference type="Proteomes" id="UP001341840"/>
    </source>
</evidence>
<keyword evidence="2" id="KW-1185">Reference proteome</keyword>
<reference evidence="1 2" key="1">
    <citation type="journal article" date="2023" name="Plants (Basel)">
        <title>Bridging the Gap: Combining Genomics and Transcriptomics Approaches to Understand Stylosanthes scabra, an Orphan Legume from the Brazilian Caatinga.</title>
        <authorList>
            <person name="Ferreira-Neto J.R.C."/>
            <person name="da Silva M.D."/>
            <person name="Binneck E."/>
            <person name="de Melo N.F."/>
            <person name="da Silva R.H."/>
            <person name="de Melo A.L.T.M."/>
            <person name="Pandolfi V."/>
            <person name="Bustamante F.O."/>
            <person name="Brasileiro-Vidal A.C."/>
            <person name="Benko-Iseppon A.M."/>
        </authorList>
    </citation>
    <scope>NUCLEOTIDE SEQUENCE [LARGE SCALE GENOMIC DNA]</scope>
    <source>
        <tissue evidence="1">Leaves</tissue>
    </source>
</reference>
<protein>
    <submittedName>
        <fullName evidence="1">Uncharacterized protein</fullName>
    </submittedName>
</protein>
<organism evidence="1 2">
    <name type="scientific">Stylosanthes scabra</name>
    <dbReference type="NCBI Taxonomy" id="79078"/>
    <lineage>
        <taxon>Eukaryota</taxon>
        <taxon>Viridiplantae</taxon>
        <taxon>Streptophyta</taxon>
        <taxon>Embryophyta</taxon>
        <taxon>Tracheophyta</taxon>
        <taxon>Spermatophyta</taxon>
        <taxon>Magnoliopsida</taxon>
        <taxon>eudicotyledons</taxon>
        <taxon>Gunneridae</taxon>
        <taxon>Pentapetalae</taxon>
        <taxon>rosids</taxon>
        <taxon>fabids</taxon>
        <taxon>Fabales</taxon>
        <taxon>Fabaceae</taxon>
        <taxon>Papilionoideae</taxon>
        <taxon>50 kb inversion clade</taxon>
        <taxon>dalbergioids sensu lato</taxon>
        <taxon>Dalbergieae</taxon>
        <taxon>Pterocarpus clade</taxon>
        <taxon>Stylosanthes</taxon>
    </lineage>
</organism>
<evidence type="ECO:0000313" key="1">
    <source>
        <dbReference type="EMBL" id="MED6120405.1"/>
    </source>
</evidence>
<gene>
    <name evidence="1" type="ORF">PIB30_020597</name>
</gene>
<name>A0ABU6R8X1_9FABA</name>
<dbReference type="EMBL" id="JASCZI010030274">
    <property type="protein sequence ID" value="MED6120405.1"/>
    <property type="molecule type" value="Genomic_DNA"/>
</dbReference>
<sequence length="88" mass="10501">MKFDIEKFDGKMFFGLWQVQVKDVLIQSGFYKMRKVWAYKRYCPGGASSAKGFNRQSSERKWLKRAKGTERLRQDLEGHFWTPCVRDD</sequence>
<accession>A0ABU6R8X1</accession>
<comment type="caution">
    <text evidence="1">The sequence shown here is derived from an EMBL/GenBank/DDBJ whole genome shotgun (WGS) entry which is preliminary data.</text>
</comment>